<reference evidence="3" key="1">
    <citation type="submission" date="2006-09" db="EMBL/GenBank/DDBJ databases">
        <title>Annotation of Plasmodium falciparum Dd2.</title>
        <authorList>
            <consortium name="The Broad Institute Genome Sequencing Platform"/>
            <person name="Volkman S.K."/>
            <person name="Neafsey D.E."/>
            <person name="Dash A.P."/>
            <person name="Chitnis C.E."/>
            <person name="Hartl D.L."/>
            <person name="Young S.K."/>
            <person name="Zeng Q."/>
            <person name="Koehrsen M."/>
            <person name="Alvarado L."/>
            <person name="Berlin A."/>
            <person name="Borenstein D."/>
            <person name="Chapman S.B."/>
            <person name="Chen Z."/>
            <person name="Engels R."/>
            <person name="Freedman E."/>
            <person name="Gellesch M."/>
            <person name="Goldberg J."/>
            <person name="Griggs A."/>
            <person name="Gujja S."/>
            <person name="Heilman E.R."/>
            <person name="Heiman D.I."/>
            <person name="Howarth C."/>
            <person name="Jen D."/>
            <person name="Larson L."/>
            <person name="Mehta T."/>
            <person name="Neiman D."/>
            <person name="Park D."/>
            <person name="Pearson M."/>
            <person name="Roberts A."/>
            <person name="Saif S."/>
            <person name="Shea T."/>
            <person name="Shenoy N."/>
            <person name="Sisk P."/>
            <person name="Stolte C."/>
            <person name="Sykes S."/>
            <person name="Walk T."/>
            <person name="White J."/>
            <person name="Yandava C."/>
            <person name="Haas B."/>
            <person name="Henn M.R."/>
            <person name="Nusbaum C."/>
            <person name="Birren B."/>
        </authorList>
    </citation>
    <scope>NUCLEOTIDE SEQUENCE [LARGE SCALE GENOMIC DNA]</scope>
</reference>
<dbReference type="KEGG" id="pfd:PFDG_01997"/>
<feature type="domain" description="Dynein heavy chain tail" evidence="1">
    <location>
        <begin position="36"/>
        <end position="211"/>
    </location>
</feature>
<reference evidence="3" key="2">
    <citation type="submission" date="2006-09" db="EMBL/GenBank/DDBJ databases">
        <title>The genome sequence of Plasmodium falciparum Dd2.</title>
        <authorList>
            <consortium name="The Broad Institute Genome Sequencing Platform"/>
            <person name="Birren B."/>
            <person name="Lander E."/>
            <person name="Galagan J."/>
            <person name="Nusbaum C."/>
            <person name="Devon K."/>
            <person name="Henn M."/>
            <person name="Jaffe D."/>
            <person name="Butler J."/>
            <person name="Alvarez P."/>
            <person name="Gnerre S."/>
            <person name="Grabherr M."/>
            <person name="Kleber M."/>
            <person name="Mauceli E."/>
            <person name="Brockman W."/>
            <person name="MacCallum I.A."/>
            <person name="Rounsley S."/>
            <person name="Young S."/>
            <person name="LaButti K."/>
            <person name="Pushparaj V."/>
            <person name="DeCaprio D."/>
            <person name="Crawford M."/>
            <person name="Koehrsen M."/>
            <person name="Engels R."/>
            <person name="Montgomery P."/>
            <person name="Pearson M."/>
            <person name="Howarth C."/>
            <person name="Larson L."/>
            <person name="Luoma S."/>
            <person name="White J."/>
            <person name="Kodira C."/>
            <person name="Zeng Q."/>
            <person name="O'Leary S."/>
            <person name="Yandava C."/>
            <person name="Alvarado L."/>
            <person name="Wirth D."/>
            <person name="Volkman S."/>
            <person name="Hartl D."/>
        </authorList>
    </citation>
    <scope>NUCLEOTIDE SEQUENCE [LARGE SCALE GENOMIC DNA]</scope>
</reference>
<name>A0A0L7M089_PLAF4</name>
<dbReference type="AlphaFoldDB" id="A0A0L7M089"/>
<dbReference type="InterPro" id="IPR013594">
    <property type="entry name" value="Dynein_heavy_tail"/>
</dbReference>
<evidence type="ECO:0000259" key="1">
    <source>
        <dbReference type="Pfam" id="PF08385"/>
    </source>
</evidence>
<dbReference type="Pfam" id="PF08385">
    <property type="entry name" value="DHC_N1"/>
    <property type="match status" value="1"/>
</dbReference>
<protein>
    <recommendedName>
        <fullName evidence="1">Dynein heavy chain tail domain-containing protein</fullName>
    </recommendedName>
</protein>
<accession>A0A0L7M089</accession>
<gene>
    <name evidence="2" type="ORF">PFDG_01997</name>
</gene>
<proteinExistence type="predicted"/>
<evidence type="ECO:0000313" key="2">
    <source>
        <dbReference type="EMBL" id="KOB86316.1"/>
    </source>
</evidence>
<dbReference type="Proteomes" id="UP000054282">
    <property type="component" value="Unassembled WGS sequence"/>
</dbReference>
<organism evidence="2 3">
    <name type="scientific">Plasmodium falciparum (isolate Dd2)</name>
    <dbReference type="NCBI Taxonomy" id="57267"/>
    <lineage>
        <taxon>Eukaryota</taxon>
        <taxon>Sar</taxon>
        <taxon>Alveolata</taxon>
        <taxon>Apicomplexa</taxon>
        <taxon>Aconoidasida</taxon>
        <taxon>Haemosporida</taxon>
        <taxon>Plasmodiidae</taxon>
        <taxon>Plasmodium</taxon>
        <taxon>Plasmodium (Laverania)</taxon>
    </lineage>
</organism>
<feature type="non-terminal residue" evidence="2">
    <location>
        <position position="1"/>
    </location>
</feature>
<sequence>FSQYYKHSDKTHDLITFLLNEFIRKLQKYIDLSKFIRNNEWCNDFLKTKELIKVLESIFINLIKISFENCSNIENSIFLFDTFYKVSVTDNVKSFMKKKVNDIWYDFIEYVESYSKYFNNFLDNPTLYFSYHIRYEYHSSCIMVAKNISIKLYRVFEKLNKLFYLPRCKPQEIAYEKYYDVQNSLNIYIKQINNIWINEVKTIASKKNNSLVNTLLG</sequence>
<evidence type="ECO:0000313" key="3">
    <source>
        <dbReference type="Proteomes" id="UP000054282"/>
    </source>
</evidence>
<dbReference type="EMBL" id="DS016273">
    <property type="protein sequence ID" value="KOB86316.1"/>
    <property type="molecule type" value="Genomic_DNA"/>
</dbReference>